<dbReference type="PROSITE" id="PS50850">
    <property type="entry name" value="MFS"/>
    <property type="match status" value="1"/>
</dbReference>
<keyword evidence="7" id="KW-1185">Reference proteome</keyword>
<dbReference type="OrthoDB" id="1117124at2"/>
<dbReference type="RefSeq" id="WP_136463238.1">
    <property type="nucleotide sequence ID" value="NZ_SRKY01000003.1"/>
</dbReference>
<reference evidence="6 7" key="1">
    <citation type="submission" date="2019-04" db="EMBL/GenBank/DDBJ databases">
        <title>Shimia ponticola sp. nov., isolated from seawater.</title>
        <authorList>
            <person name="Kim Y.-O."/>
            <person name="Yoon J.-H."/>
        </authorList>
    </citation>
    <scope>NUCLEOTIDE SEQUENCE [LARGE SCALE GENOMIC DNA]</scope>
    <source>
        <strain evidence="6 7">MYP11</strain>
    </source>
</reference>
<name>A0A4S4NCI3_9RHOB</name>
<proteinExistence type="predicted"/>
<evidence type="ECO:0000313" key="6">
    <source>
        <dbReference type="EMBL" id="THH35768.1"/>
    </source>
</evidence>
<dbReference type="InterPro" id="IPR036259">
    <property type="entry name" value="MFS_trans_sf"/>
</dbReference>
<dbReference type="Proteomes" id="UP000306602">
    <property type="component" value="Unassembled WGS sequence"/>
</dbReference>
<dbReference type="SUPFAM" id="SSF103473">
    <property type="entry name" value="MFS general substrate transporter"/>
    <property type="match status" value="1"/>
</dbReference>
<dbReference type="PANTHER" id="PTHR23526:SF2">
    <property type="entry name" value="MAJOR FACILITATOR SUPERFAMILY (MFS) PROFILE DOMAIN-CONTAINING PROTEIN"/>
    <property type="match status" value="1"/>
</dbReference>
<feature type="transmembrane region" description="Helical" evidence="4">
    <location>
        <begin position="389"/>
        <end position="409"/>
    </location>
</feature>
<keyword evidence="3 4" id="KW-0472">Membrane</keyword>
<keyword evidence="2 4" id="KW-1133">Transmembrane helix</keyword>
<evidence type="ECO:0000256" key="4">
    <source>
        <dbReference type="SAM" id="Phobius"/>
    </source>
</evidence>
<feature type="transmembrane region" description="Helical" evidence="4">
    <location>
        <begin position="91"/>
        <end position="111"/>
    </location>
</feature>
<dbReference type="EMBL" id="SRKY01000003">
    <property type="protein sequence ID" value="THH35768.1"/>
    <property type="molecule type" value="Genomic_DNA"/>
</dbReference>
<feature type="transmembrane region" description="Helical" evidence="4">
    <location>
        <begin position="237"/>
        <end position="258"/>
    </location>
</feature>
<comment type="caution">
    <text evidence="6">The sequence shown here is derived from an EMBL/GenBank/DDBJ whole genome shotgun (WGS) entry which is preliminary data.</text>
</comment>
<keyword evidence="1 4" id="KW-0812">Transmembrane</keyword>
<dbReference type="InterPro" id="IPR011701">
    <property type="entry name" value="MFS"/>
</dbReference>
<organism evidence="6 7">
    <name type="scientific">Aliishimia ponticola</name>
    <dbReference type="NCBI Taxonomy" id="2499833"/>
    <lineage>
        <taxon>Bacteria</taxon>
        <taxon>Pseudomonadati</taxon>
        <taxon>Pseudomonadota</taxon>
        <taxon>Alphaproteobacteria</taxon>
        <taxon>Rhodobacterales</taxon>
        <taxon>Paracoccaceae</taxon>
        <taxon>Aliishimia</taxon>
    </lineage>
</organism>
<dbReference type="AlphaFoldDB" id="A0A4S4NCI3"/>
<evidence type="ECO:0000256" key="1">
    <source>
        <dbReference type="ARBA" id="ARBA00022692"/>
    </source>
</evidence>
<protein>
    <submittedName>
        <fullName evidence="6">MFS transporter</fullName>
    </submittedName>
</protein>
<evidence type="ECO:0000256" key="2">
    <source>
        <dbReference type="ARBA" id="ARBA00022989"/>
    </source>
</evidence>
<feature type="transmembrane region" description="Helical" evidence="4">
    <location>
        <begin position="157"/>
        <end position="180"/>
    </location>
</feature>
<evidence type="ECO:0000313" key="7">
    <source>
        <dbReference type="Proteomes" id="UP000306602"/>
    </source>
</evidence>
<evidence type="ECO:0000259" key="5">
    <source>
        <dbReference type="PROSITE" id="PS50850"/>
    </source>
</evidence>
<accession>A0A4S4NCI3</accession>
<sequence length="419" mass="43402">MADSQSTFEHLAGSRADAEESRNGLRHTVSLTLSKVADSLIDPKLVLTWLVGALGAPSSVSGLLVPIREAGALLPQIFLAGRVERMRFRKWAWVAGAAGQGIFAALIAVFALTLEGLAAGIAICAALAGLAISRAACSVSFKDILGKTVEKTRRGAITGFAGSAASVAGLAFAGLLIAGVAQNKGFLIAAIALAACLWVAAALTFRGLEEDASDTQEDQSAIDLTPLREDSTLRRFIVVRSLLLPTALAPPYIVMLASQSGQEALSALGFMLLASSAASFVASYAWGRLADQSSRRVLRLSALLGAAAMMLAVTLSWLGVAGQVWAMPVSLFVLMIAYQGVRQGRSTYLVDMAPEDQRSTYAALANTVIGLGLLLVGVLGGLAAIAGPVTSLCVFAAICAAAVLMAQALPEVEDTDQRD</sequence>
<evidence type="ECO:0000256" key="3">
    <source>
        <dbReference type="ARBA" id="ARBA00023136"/>
    </source>
</evidence>
<dbReference type="InterPro" id="IPR020846">
    <property type="entry name" value="MFS_dom"/>
</dbReference>
<dbReference type="GO" id="GO:0022857">
    <property type="term" value="F:transmembrane transporter activity"/>
    <property type="evidence" value="ECO:0007669"/>
    <property type="project" value="InterPro"/>
</dbReference>
<dbReference type="Pfam" id="PF07690">
    <property type="entry name" value="MFS_1"/>
    <property type="match status" value="1"/>
</dbReference>
<dbReference type="CDD" id="cd06174">
    <property type="entry name" value="MFS"/>
    <property type="match status" value="1"/>
</dbReference>
<feature type="transmembrane region" description="Helical" evidence="4">
    <location>
        <begin position="324"/>
        <end position="341"/>
    </location>
</feature>
<feature type="transmembrane region" description="Helical" evidence="4">
    <location>
        <begin position="297"/>
        <end position="318"/>
    </location>
</feature>
<feature type="domain" description="Major facilitator superfamily (MFS) profile" evidence="5">
    <location>
        <begin position="195"/>
        <end position="419"/>
    </location>
</feature>
<feature type="transmembrane region" description="Helical" evidence="4">
    <location>
        <begin position="117"/>
        <end position="137"/>
    </location>
</feature>
<feature type="transmembrane region" description="Helical" evidence="4">
    <location>
        <begin position="264"/>
        <end position="285"/>
    </location>
</feature>
<feature type="transmembrane region" description="Helical" evidence="4">
    <location>
        <begin position="361"/>
        <end position="383"/>
    </location>
</feature>
<gene>
    <name evidence="6" type="ORF">E4Z66_11825</name>
</gene>
<dbReference type="Gene3D" id="1.20.1250.20">
    <property type="entry name" value="MFS general substrate transporter like domains"/>
    <property type="match status" value="2"/>
</dbReference>
<feature type="transmembrane region" description="Helical" evidence="4">
    <location>
        <begin position="186"/>
        <end position="205"/>
    </location>
</feature>
<dbReference type="InterPro" id="IPR052528">
    <property type="entry name" value="Sugar_transport-like"/>
</dbReference>
<dbReference type="PANTHER" id="PTHR23526">
    <property type="entry name" value="INTEGRAL MEMBRANE TRANSPORT PROTEIN-RELATED"/>
    <property type="match status" value="1"/>
</dbReference>